<feature type="transmembrane region" description="Helical" evidence="5">
    <location>
        <begin position="133"/>
        <end position="155"/>
    </location>
</feature>
<dbReference type="InterPro" id="IPR053891">
    <property type="entry name" value="Shisa_N"/>
</dbReference>
<evidence type="ECO:0000313" key="9">
    <source>
        <dbReference type="RefSeq" id="XP_033801880.1"/>
    </source>
</evidence>
<accession>A0A6P8R1E0</accession>
<dbReference type="KEGG" id="gsh:117361106"/>
<keyword evidence="2 5" id="KW-0812">Transmembrane</keyword>
<evidence type="ECO:0000256" key="4">
    <source>
        <dbReference type="ARBA" id="ARBA00023136"/>
    </source>
</evidence>
<organism evidence="8 9">
    <name type="scientific">Geotrypetes seraphini</name>
    <name type="common">Gaboon caecilian</name>
    <name type="synonym">Caecilia seraphini</name>
    <dbReference type="NCBI Taxonomy" id="260995"/>
    <lineage>
        <taxon>Eukaryota</taxon>
        <taxon>Metazoa</taxon>
        <taxon>Chordata</taxon>
        <taxon>Craniata</taxon>
        <taxon>Vertebrata</taxon>
        <taxon>Euteleostomi</taxon>
        <taxon>Amphibia</taxon>
        <taxon>Gymnophiona</taxon>
        <taxon>Geotrypetes</taxon>
    </lineage>
</organism>
<dbReference type="GO" id="GO:0016020">
    <property type="term" value="C:membrane"/>
    <property type="evidence" value="ECO:0007669"/>
    <property type="project" value="UniProtKB-SubCell"/>
</dbReference>
<dbReference type="InParanoid" id="A0A6P8R1E0"/>
<proteinExistence type="predicted"/>
<sequence>MVSPGLLFLLLGSCILWVLISGSGKLDGPGEYCHRWANGRQIWHEGFQCPEKYDAPEATFCCGSCNLRYCCSSSETRLDQGLCYEENLVHLVATEDRTSAKNATGSDIRGKVSTNSRLENLLALAKILRVPTYLPFLLVASAFVAFVVAGSLLGLCCCRCQNPVGEMPQSGPLPIQSQHPEPRPVTDTEAPFCIWSSSSNSAAPGLAGGHLRASEDLNIYKDVPAHFPTMGCPQRTQYHPPTTVPFIQSAFVKYGAPAEHAILMNMSSAPLRDERPVYKHPTHSYPAGVIHCDERMYSRARL</sequence>
<evidence type="ECO:0000256" key="1">
    <source>
        <dbReference type="ARBA" id="ARBA00004370"/>
    </source>
</evidence>
<comment type="subcellular location">
    <subcellularLocation>
        <location evidence="1">Membrane</location>
    </subcellularLocation>
</comment>
<gene>
    <name evidence="9" type="primary">LOC117361106</name>
</gene>
<feature type="chain" id="PRO_5028343785" evidence="6">
    <location>
        <begin position="23"/>
        <end position="302"/>
    </location>
</feature>
<keyword evidence="4 5" id="KW-0472">Membrane</keyword>
<protein>
    <submittedName>
        <fullName evidence="9">Protein shisa-1-like</fullName>
    </submittedName>
</protein>
<dbReference type="GeneID" id="117361106"/>
<dbReference type="Pfam" id="PF13908">
    <property type="entry name" value="Shisa_N"/>
    <property type="match status" value="1"/>
</dbReference>
<evidence type="ECO:0000313" key="8">
    <source>
        <dbReference type="Proteomes" id="UP000515159"/>
    </source>
</evidence>
<evidence type="ECO:0000256" key="2">
    <source>
        <dbReference type="ARBA" id="ARBA00022692"/>
    </source>
</evidence>
<dbReference type="OrthoDB" id="10025410at2759"/>
<name>A0A6P8R1E0_GEOSA</name>
<dbReference type="AlphaFoldDB" id="A0A6P8R1E0"/>
<dbReference type="Proteomes" id="UP000515159">
    <property type="component" value="Chromosome 5"/>
</dbReference>
<feature type="domain" description="Shisa N-terminal" evidence="7">
    <location>
        <begin position="30"/>
        <end position="84"/>
    </location>
</feature>
<keyword evidence="6" id="KW-0732">Signal</keyword>
<evidence type="ECO:0000256" key="5">
    <source>
        <dbReference type="SAM" id="Phobius"/>
    </source>
</evidence>
<dbReference type="InterPro" id="IPR026910">
    <property type="entry name" value="Shisa"/>
</dbReference>
<dbReference type="PANTHER" id="PTHR31395:SF25">
    <property type="entry name" value="ABLIM_ANCHOR DOMAIN-CONTAINING PROTEIN"/>
    <property type="match status" value="1"/>
</dbReference>
<evidence type="ECO:0000256" key="6">
    <source>
        <dbReference type="SAM" id="SignalP"/>
    </source>
</evidence>
<feature type="signal peptide" evidence="6">
    <location>
        <begin position="1"/>
        <end position="22"/>
    </location>
</feature>
<dbReference type="PANTHER" id="PTHR31395">
    <property type="entry name" value="SHISA"/>
    <property type="match status" value="1"/>
</dbReference>
<keyword evidence="3 5" id="KW-1133">Transmembrane helix</keyword>
<keyword evidence="8" id="KW-1185">Reference proteome</keyword>
<evidence type="ECO:0000256" key="3">
    <source>
        <dbReference type="ARBA" id="ARBA00022989"/>
    </source>
</evidence>
<dbReference type="RefSeq" id="XP_033801880.1">
    <property type="nucleotide sequence ID" value="XM_033945989.1"/>
</dbReference>
<reference evidence="9" key="1">
    <citation type="submission" date="2025-08" db="UniProtKB">
        <authorList>
            <consortium name="RefSeq"/>
        </authorList>
    </citation>
    <scope>IDENTIFICATION</scope>
</reference>
<evidence type="ECO:0000259" key="7">
    <source>
        <dbReference type="Pfam" id="PF13908"/>
    </source>
</evidence>